<dbReference type="Pfam" id="PF00359">
    <property type="entry name" value="PTS_EIIA_2"/>
    <property type="match status" value="1"/>
</dbReference>
<dbReference type="PANTHER" id="PTHR36203:SF1">
    <property type="entry name" value="ASCORBATE-SPECIFIC PTS SYSTEM EIIA COMPONENT"/>
    <property type="match status" value="1"/>
</dbReference>
<evidence type="ECO:0000256" key="10">
    <source>
        <dbReference type="ARBA" id="ARBA00042072"/>
    </source>
</evidence>
<dbReference type="Gene3D" id="3.40.930.10">
    <property type="entry name" value="Mannitol-specific EII, Chain A"/>
    <property type="match status" value="1"/>
</dbReference>
<feature type="domain" description="PTS EIIA type-2" evidence="11">
    <location>
        <begin position="1"/>
        <end position="145"/>
    </location>
</feature>
<evidence type="ECO:0000256" key="8">
    <source>
        <dbReference type="ARBA" id="ARBA00037387"/>
    </source>
</evidence>
<dbReference type="InterPro" id="IPR016152">
    <property type="entry name" value="PTrfase/Anion_transptr"/>
</dbReference>
<comment type="function">
    <text evidence="8">The phosphoenolpyruvate-dependent sugar phosphotransferase system (sugar PTS), a major carbohydrate active transport system, catalyzes the phosphorylation of incoming sugar substrates concomitantly with their translocation across the cell membrane. The enzyme II UlaABC PTS system is involved in ascorbate transport.</text>
</comment>
<keyword evidence="3" id="KW-0963">Cytoplasm</keyword>
<reference evidence="12 13" key="1">
    <citation type="submission" date="2024-01" db="EMBL/GenBank/DDBJ databases">
        <title>Pseudocitrobacter sp. Endophytic strain Cyp-38L.</title>
        <authorList>
            <person name="Amer M.A."/>
            <person name="Hamed S.M."/>
        </authorList>
    </citation>
    <scope>NUCLEOTIDE SEQUENCE [LARGE SCALE GENOMIC DNA]</scope>
    <source>
        <strain evidence="12 13">Cyp38S</strain>
    </source>
</reference>
<keyword evidence="12" id="KW-0762">Sugar transport</keyword>
<dbReference type="InterPro" id="IPR002178">
    <property type="entry name" value="PTS_EIIA_type-2_dom"/>
</dbReference>
<evidence type="ECO:0000256" key="1">
    <source>
        <dbReference type="ARBA" id="ARBA00004496"/>
    </source>
</evidence>
<dbReference type="Proteomes" id="UP001444146">
    <property type="component" value="Unassembled WGS sequence"/>
</dbReference>
<evidence type="ECO:0000313" key="13">
    <source>
        <dbReference type="Proteomes" id="UP001444146"/>
    </source>
</evidence>
<evidence type="ECO:0000259" key="11">
    <source>
        <dbReference type="PROSITE" id="PS51094"/>
    </source>
</evidence>
<comment type="caution">
    <text evidence="12">The sequence shown here is derived from an EMBL/GenBank/DDBJ whole genome shotgun (WGS) entry which is preliminary data.</text>
</comment>
<evidence type="ECO:0000256" key="7">
    <source>
        <dbReference type="ARBA" id="ARBA00022777"/>
    </source>
</evidence>
<organism evidence="12 13">
    <name type="scientific">Pseudocitrobacter cyperus</name>
    <dbReference type="NCBI Taxonomy" id="3112843"/>
    <lineage>
        <taxon>Bacteria</taxon>
        <taxon>Pseudomonadati</taxon>
        <taxon>Pseudomonadota</taxon>
        <taxon>Gammaproteobacteria</taxon>
        <taxon>Enterobacterales</taxon>
        <taxon>Enterobacteriaceae</taxon>
        <taxon>Pseudocitrobacter</taxon>
    </lineage>
</organism>
<comment type="subcellular location">
    <subcellularLocation>
        <location evidence="1">Cytoplasm</location>
    </subcellularLocation>
</comment>
<keyword evidence="5" id="KW-0808">Transferase</keyword>
<evidence type="ECO:0000256" key="5">
    <source>
        <dbReference type="ARBA" id="ARBA00022679"/>
    </source>
</evidence>
<name>A0ABV0HFG4_9ENTR</name>
<evidence type="ECO:0000256" key="9">
    <source>
        <dbReference type="ARBA" id="ARBA00041175"/>
    </source>
</evidence>
<keyword evidence="13" id="KW-1185">Reference proteome</keyword>
<keyword evidence="2" id="KW-0813">Transport</keyword>
<proteinExistence type="predicted"/>
<protein>
    <recommendedName>
        <fullName evidence="9">Ascorbate-specific PTS system EIIA component</fullName>
    </recommendedName>
    <alternativeName>
        <fullName evidence="10">Ascorbate-specific phosphotransferase enzyme IIA component</fullName>
    </alternativeName>
</protein>
<dbReference type="SUPFAM" id="SSF55804">
    <property type="entry name" value="Phoshotransferase/anion transport protein"/>
    <property type="match status" value="1"/>
</dbReference>
<accession>A0ABV0HFG4</accession>
<evidence type="ECO:0000313" key="12">
    <source>
        <dbReference type="EMBL" id="MEO3989234.1"/>
    </source>
</evidence>
<dbReference type="InterPro" id="IPR051351">
    <property type="entry name" value="Ascorbate-PTS_EIIA_comp"/>
</dbReference>
<keyword evidence="6" id="KW-0598">Phosphotransferase system</keyword>
<gene>
    <name evidence="12" type="ORF">VSR74_05275</name>
</gene>
<dbReference type="RefSeq" id="WP_347793739.1">
    <property type="nucleotide sequence ID" value="NZ_JAYMYY010000001.1"/>
</dbReference>
<dbReference type="PROSITE" id="PS51094">
    <property type="entry name" value="PTS_EIIA_TYPE_2"/>
    <property type="match status" value="1"/>
</dbReference>
<sequence>MDNPFFSAYQHINHPIDWKHAIKLACFPLEQQGKVSAGYAGAIIQATEENGPWYILSPEFALPHARPEEGVLSQQSCLSLLCCSEKIEFPGHPDVRFIIVLAAANSQQHILMIQRLVSWLDERDRLHQLSHIHHQDELSKLVTSMSWPVTDVTT</sequence>
<keyword evidence="7" id="KW-0418">Kinase</keyword>
<evidence type="ECO:0000256" key="3">
    <source>
        <dbReference type="ARBA" id="ARBA00022490"/>
    </source>
</evidence>
<evidence type="ECO:0000256" key="4">
    <source>
        <dbReference type="ARBA" id="ARBA00022553"/>
    </source>
</evidence>
<evidence type="ECO:0000256" key="6">
    <source>
        <dbReference type="ARBA" id="ARBA00022683"/>
    </source>
</evidence>
<keyword evidence="4" id="KW-0597">Phosphoprotein</keyword>
<dbReference type="EMBL" id="JAYMYY010000001">
    <property type="protein sequence ID" value="MEO3989234.1"/>
    <property type="molecule type" value="Genomic_DNA"/>
</dbReference>
<dbReference type="PANTHER" id="PTHR36203">
    <property type="entry name" value="ASCORBATE-SPECIFIC PTS SYSTEM EIIA COMPONENT"/>
    <property type="match status" value="1"/>
</dbReference>
<evidence type="ECO:0000256" key="2">
    <source>
        <dbReference type="ARBA" id="ARBA00022448"/>
    </source>
</evidence>